<sequence>MLLLQDGELHLFQAEIEKTKLDQDGVHHICLRPMKNLQAQLIGGALYHPLSYRYSCDTLAPSGGIISSSTRPRFEGTND</sequence>
<organism evidence="1 2">
    <name type="scientific">Trichonephila clavipes</name>
    <name type="common">Golden silk orbweaver</name>
    <name type="synonym">Nephila clavipes</name>
    <dbReference type="NCBI Taxonomy" id="2585209"/>
    <lineage>
        <taxon>Eukaryota</taxon>
        <taxon>Metazoa</taxon>
        <taxon>Ecdysozoa</taxon>
        <taxon>Arthropoda</taxon>
        <taxon>Chelicerata</taxon>
        <taxon>Arachnida</taxon>
        <taxon>Araneae</taxon>
        <taxon>Araneomorphae</taxon>
        <taxon>Entelegynae</taxon>
        <taxon>Araneoidea</taxon>
        <taxon>Nephilidae</taxon>
        <taxon>Trichonephila</taxon>
    </lineage>
</organism>
<evidence type="ECO:0000313" key="1">
    <source>
        <dbReference type="EMBL" id="GFY24276.1"/>
    </source>
</evidence>
<protein>
    <submittedName>
        <fullName evidence="1">Uncharacterized protein</fullName>
    </submittedName>
</protein>
<proteinExistence type="predicted"/>
<name>A0A8X6VXN0_TRICX</name>
<keyword evidence="2" id="KW-1185">Reference proteome</keyword>
<dbReference type="AlphaFoldDB" id="A0A8X6VXN0"/>
<accession>A0A8X6VXN0</accession>
<evidence type="ECO:0000313" key="2">
    <source>
        <dbReference type="Proteomes" id="UP000887159"/>
    </source>
</evidence>
<gene>
    <name evidence="1" type="ORF">TNCV_1013251</name>
</gene>
<dbReference type="Proteomes" id="UP000887159">
    <property type="component" value="Unassembled WGS sequence"/>
</dbReference>
<reference evidence="1" key="1">
    <citation type="submission" date="2020-08" db="EMBL/GenBank/DDBJ databases">
        <title>Multicomponent nature underlies the extraordinary mechanical properties of spider dragline silk.</title>
        <authorList>
            <person name="Kono N."/>
            <person name="Nakamura H."/>
            <person name="Mori M."/>
            <person name="Yoshida Y."/>
            <person name="Ohtoshi R."/>
            <person name="Malay A.D."/>
            <person name="Moran D.A.P."/>
            <person name="Tomita M."/>
            <person name="Numata K."/>
            <person name="Arakawa K."/>
        </authorList>
    </citation>
    <scope>NUCLEOTIDE SEQUENCE</scope>
</reference>
<dbReference type="EMBL" id="BMAU01021369">
    <property type="protein sequence ID" value="GFY24276.1"/>
    <property type="molecule type" value="Genomic_DNA"/>
</dbReference>
<comment type="caution">
    <text evidence="1">The sequence shown here is derived from an EMBL/GenBank/DDBJ whole genome shotgun (WGS) entry which is preliminary data.</text>
</comment>